<comment type="similarity">
    <text evidence="5">Belongs to the PIGW family.</text>
</comment>
<comment type="subcellular location">
    <subcellularLocation>
        <location evidence="5">Endoplasmic reticulum membrane</location>
        <topology evidence="5">Multi-pass membrane protein</topology>
    </subcellularLocation>
    <subcellularLocation>
        <location evidence="1">Membrane</location>
        <topology evidence="1">Multi-pass membrane protein</topology>
    </subcellularLocation>
</comment>
<evidence type="ECO:0000313" key="7">
    <source>
        <dbReference type="Proteomes" id="UP000494040"/>
    </source>
</evidence>
<feature type="transmembrane region" description="Helical" evidence="5">
    <location>
        <begin position="371"/>
        <end position="392"/>
    </location>
</feature>
<feature type="transmembrane region" description="Helical" evidence="5">
    <location>
        <begin position="104"/>
        <end position="126"/>
    </location>
</feature>
<feature type="transmembrane region" description="Helical" evidence="5">
    <location>
        <begin position="300"/>
        <end position="320"/>
    </location>
</feature>
<keyword evidence="5" id="KW-0012">Acyltransferase</keyword>
<dbReference type="GO" id="GO:0072659">
    <property type="term" value="P:protein localization to plasma membrane"/>
    <property type="evidence" value="ECO:0007669"/>
    <property type="project" value="TreeGrafter"/>
</dbReference>
<dbReference type="PANTHER" id="PTHR20661:SF0">
    <property type="entry name" value="PHOSPHATIDYLINOSITOL-GLYCAN BIOSYNTHESIS CLASS W PROTEIN"/>
    <property type="match status" value="1"/>
</dbReference>
<organism evidence="6 7">
    <name type="scientific">Cimex lectularius</name>
    <name type="common">Bed bug</name>
    <name type="synonym">Acanthia lectularia</name>
    <dbReference type="NCBI Taxonomy" id="79782"/>
    <lineage>
        <taxon>Eukaryota</taxon>
        <taxon>Metazoa</taxon>
        <taxon>Ecdysozoa</taxon>
        <taxon>Arthropoda</taxon>
        <taxon>Hexapoda</taxon>
        <taxon>Insecta</taxon>
        <taxon>Pterygota</taxon>
        <taxon>Neoptera</taxon>
        <taxon>Paraneoptera</taxon>
        <taxon>Hemiptera</taxon>
        <taxon>Heteroptera</taxon>
        <taxon>Panheteroptera</taxon>
        <taxon>Cimicomorpha</taxon>
        <taxon>Cimicidae</taxon>
        <taxon>Cimex</taxon>
    </lineage>
</organism>
<dbReference type="Proteomes" id="UP000494040">
    <property type="component" value="Unassembled WGS sequence"/>
</dbReference>
<feature type="transmembrane region" description="Helical" evidence="5">
    <location>
        <begin position="132"/>
        <end position="150"/>
    </location>
</feature>
<proteinExistence type="inferred from homology"/>
<keyword evidence="7" id="KW-1185">Reference proteome</keyword>
<evidence type="ECO:0000256" key="3">
    <source>
        <dbReference type="ARBA" id="ARBA00022989"/>
    </source>
</evidence>
<evidence type="ECO:0000256" key="1">
    <source>
        <dbReference type="ARBA" id="ARBA00004141"/>
    </source>
</evidence>
<feature type="transmembrane region" description="Helical" evidence="5">
    <location>
        <begin position="203"/>
        <end position="223"/>
    </location>
</feature>
<evidence type="ECO:0000256" key="5">
    <source>
        <dbReference type="RuleBase" id="RU280819"/>
    </source>
</evidence>
<feature type="transmembrane region" description="Helical" evidence="5">
    <location>
        <begin position="275"/>
        <end position="293"/>
    </location>
</feature>
<dbReference type="AlphaFoldDB" id="A0A8I6S3T4"/>
<evidence type="ECO:0000256" key="4">
    <source>
        <dbReference type="ARBA" id="ARBA00023136"/>
    </source>
</evidence>
<keyword evidence="2 5" id="KW-0812">Transmembrane</keyword>
<comment type="pathway">
    <text evidence="5">Glycolipid biosynthesis; glycosylphosphatidylinositol-anchor biosynthesis.</text>
</comment>
<evidence type="ECO:0000313" key="6">
    <source>
        <dbReference type="EnsemblMetazoa" id="XP_014256591.2"/>
    </source>
</evidence>
<dbReference type="OMA" id="GLYVMQP"/>
<dbReference type="KEGG" id="clec:106670612"/>
<dbReference type="EnsemblMetazoa" id="XM_014401105.2">
    <property type="protein sequence ID" value="XP_014256591.2"/>
    <property type="gene ID" value="LOC106670612"/>
</dbReference>
<dbReference type="EC" id="2.3.-.-" evidence="5"/>
<dbReference type="GO" id="GO:0005789">
    <property type="term" value="C:endoplasmic reticulum membrane"/>
    <property type="evidence" value="ECO:0007669"/>
    <property type="project" value="UniProtKB-SubCell"/>
</dbReference>
<sequence>MYNSICRLQTKRYKINNVEAISAENRRRNFPVCSLNISSGRKENMKNESMNYRHFHEKFMENHNGTTIWENALVICPTPLVLFYLCLFKIYIYTNYRQQRCERFYTFLLDFLAVIVPLSMACTILSSYLVNIMAVFFLSSVLTLGLLLRGKRKMIMKILNTPIQQEKKPSLTFYRSVVSVYSVICILAVDFKIFPRRFAKTESFGYGLMDTGVGFYILSNGIVVNTKSVKNYKKFILKVLVGSVPAFVLGLLRYISVEALNYQKHTSEYGLHWNFFFTLGVVKIVGSIIVVTWPKRIGLISILIGVLHQSALLGGIQDWILSDAPRDDFLSANREGILSLPGYISLFLSSVSMGVALRSKVNTIYETLYHGFRLSIATIVFTVLTLTSENWFGVSRRLANIPYILWLTSFTLFIFCISLIAEFFIRVICFLKKVPVKAILIPVILEAINFNGLFFFLCANLNTGLVNLMVKTLLVHPVNSFLIIIAYMLVNCGLTTFLYYKNFKFKLSY</sequence>
<keyword evidence="4 5" id="KW-0472">Membrane</keyword>
<dbReference type="Pfam" id="PF06423">
    <property type="entry name" value="GWT1"/>
    <property type="match status" value="1"/>
</dbReference>
<feature type="transmembrane region" description="Helical" evidence="5">
    <location>
        <begin position="235"/>
        <end position="255"/>
    </location>
</feature>
<keyword evidence="5" id="KW-0337">GPI-anchor biosynthesis</keyword>
<keyword evidence="3 5" id="KW-1133">Transmembrane helix</keyword>
<dbReference type="GeneID" id="106670612"/>
<dbReference type="RefSeq" id="XP_014256591.2">
    <property type="nucleotide sequence ID" value="XM_014401105.2"/>
</dbReference>
<feature type="transmembrane region" description="Helical" evidence="5">
    <location>
        <begin position="437"/>
        <end position="457"/>
    </location>
</feature>
<evidence type="ECO:0000256" key="2">
    <source>
        <dbReference type="ARBA" id="ARBA00022692"/>
    </source>
</evidence>
<keyword evidence="5" id="KW-0808">Transferase</keyword>
<dbReference type="UniPathway" id="UPA00196"/>
<feature type="transmembrane region" description="Helical" evidence="5">
    <location>
        <begin position="477"/>
        <end position="500"/>
    </location>
</feature>
<comment type="function">
    <text evidence="5">A acetyltransferase, which acetylates the inositol ring of phosphatidylinositol during biosynthesis of GPI-anchor.</text>
</comment>
<accession>A0A8I6S3T4</accession>
<protein>
    <recommendedName>
        <fullName evidence="5">Phosphatidylinositol-glycan biosynthesis class W protein</fullName>
        <ecNumber evidence="5">2.3.-.-</ecNumber>
    </recommendedName>
</protein>
<dbReference type="CTD" id="33425"/>
<name>A0A8I6S3T4_CIMLE</name>
<dbReference type="InterPro" id="IPR009447">
    <property type="entry name" value="PIGW/GWT1"/>
</dbReference>
<keyword evidence="5" id="KW-0256">Endoplasmic reticulum</keyword>
<reference evidence="6" key="1">
    <citation type="submission" date="2022-01" db="UniProtKB">
        <authorList>
            <consortium name="EnsemblMetazoa"/>
        </authorList>
    </citation>
    <scope>IDENTIFICATION</scope>
</reference>
<dbReference type="PIRSF" id="PIRSF017321">
    <property type="entry name" value="GWT1"/>
    <property type="match status" value="1"/>
</dbReference>
<feature type="transmembrane region" description="Helical" evidence="5">
    <location>
        <begin position="404"/>
        <end position="425"/>
    </location>
</feature>
<feature type="transmembrane region" description="Helical" evidence="5">
    <location>
        <begin position="340"/>
        <end position="359"/>
    </location>
</feature>
<dbReference type="OrthoDB" id="15270at2759"/>
<feature type="transmembrane region" description="Helical" evidence="5">
    <location>
        <begin position="72"/>
        <end position="92"/>
    </location>
</feature>
<feature type="transmembrane region" description="Helical" evidence="5">
    <location>
        <begin position="171"/>
        <end position="191"/>
    </location>
</feature>
<dbReference type="GO" id="GO:0032216">
    <property type="term" value="F:glucosaminyl-phosphatidylinositol O-acyltransferase activity"/>
    <property type="evidence" value="ECO:0007669"/>
    <property type="project" value="TreeGrafter"/>
</dbReference>
<dbReference type="PANTHER" id="PTHR20661">
    <property type="entry name" value="PHOSPHATIDYLINOSITOL-GLYCAN BIOSYNTHESIS CLASS W PROTEIN"/>
    <property type="match status" value="1"/>
</dbReference>
<dbReference type="GO" id="GO:0006506">
    <property type="term" value="P:GPI anchor biosynthetic process"/>
    <property type="evidence" value="ECO:0007669"/>
    <property type="project" value="UniProtKB-UniPathway"/>
</dbReference>